<protein>
    <recommendedName>
        <fullName evidence="3">Helix-turn-helix domain-containing protein</fullName>
    </recommendedName>
</protein>
<dbReference type="EMBL" id="BOPO01000006">
    <property type="protein sequence ID" value="GIL25544.1"/>
    <property type="molecule type" value="Genomic_DNA"/>
</dbReference>
<dbReference type="RefSeq" id="WP_207123147.1">
    <property type="nucleotide sequence ID" value="NZ_BOPO01000006.1"/>
</dbReference>
<name>A0A8J4A5U1_9ACTN</name>
<sequence length="238" mass="24925">MKPSEASADLGAAVLTTADTHAPNVATQLPMESMKHRSQMPLASCNKPGRKPNSPLAGYATIEDAIRSTAHLSQPAAARELGVSVKRVRRVRVKLGLAGAAVERRVRALGYASVEDAIRATAQLPEAVAAEQLTMTLSYVQGMRVKLGLGGAVEQRVRAAGYAGVEDAIRATAQLPEAVAAEQLTMTLSYVQGMRVKLGLGGAVEQRVRAAGYAGVEDAIRATAQLPEAVAAEQLTMT</sequence>
<comment type="caution">
    <text evidence="1">The sequence shown here is derived from an EMBL/GenBank/DDBJ whole genome shotgun (WGS) entry which is preliminary data.</text>
</comment>
<gene>
    <name evidence="1" type="ORF">NUM_07980</name>
</gene>
<proteinExistence type="predicted"/>
<evidence type="ECO:0000313" key="1">
    <source>
        <dbReference type="EMBL" id="GIL25544.1"/>
    </source>
</evidence>
<organism evidence="1 2">
    <name type="scientific">Actinocatenispora comari</name>
    <dbReference type="NCBI Taxonomy" id="2807577"/>
    <lineage>
        <taxon>Bacteria</taxon>
        <taxon>Bacillati</taxon>
        <taxon>Actinomycetota</taxon>
        <taxon>Actinomycetes</taxon>
        <taxon>Micromonosporales</taxon>
        <taxon>Micromonosporaceae</taxon>
        <taxon>Actinocatenispora</taxon>
    </lineage>
</organism>
<reference evidence="2" key="1">
    <citation type="journal article" date="2021" name="Int. J. Syst. Evol. Microbiol.">
        <title>Actinocatenispora comari sp. nov., an endophytic actinomycete isolated from aerial parts of Comarum salesowianum.</title>
        <authorList>
            <person name="Oyunbileg N."/>
            <person name="Iizaka Y."/>
            <person name="Hamada M."/>
            <person name="Davaapurev B.O."/>
            <person name="Fukumoto A."/>
            <person name="Tsetseg B."/>
            <person name="Kato F."/>
            <person name="Tamura T."/>
            <person name="Batkhuu J."/>
            <person name="Anzai Y."/>
        </authorList>
    </citation>
    <scope>NUCLEOTIDE SEQUENCE [LARGE SCALE GENOMIC DNA]</scope>
    <source>
        <strain evidence="2">NUM-2625</strain>
    </source>
</reference>
<evidence type="ECO:0008006" key="3">
    <source>
        <dbReference type="Google" id="ProtNLM"/>
    </source>
</evidence>
<keyword evidence="2" id="KW-1185">Reference proteome</keyword>
<dbReference type="AlphaFoldDB" id="A0A8J4A5U1"/>
<evidence type="ECO:0000313" key="2">
    <source>
        <dbReference type="Proteomes" id="UP000614996"/>
    </source>
</evidence>
<dbReference type="Proteomes" id="UP000614996">
    <property type="component" value="Unassembled WGS sequence"/>
</dbReference>
<feature type="non-terminal residue" evidence="1">
    <location>
        <position position="238"/>
    </location>
</feature>
<accession>A0A8J4A5U1</accession>